<keyword evidence="2 5" id="KW-0436">Ligase</keyword>
<dbReference type="Pfam" id="PF13193">
    <property type="entry name" value="AMP-binding_C"/>
    <property type="match status" value="1"/>
</dbReference>
<name>K6WAR7_9ACTN</name>
<dbReference type="OrthoDB" id="9803968at2"/>
<dbReference type="Pfam" id="PF00501">
    <property type="entry name" value="AMP-binding"/>
    <property type="match status" value="1"/>
</dbReference>
<evidence type="ECO:0000256" key="2">
    <source>
        <dbReference type="ARBA" id="ARBA00022598"/>
    </source>
</evidence>
<dbReference type="PROSITE" id="PS00455">
    <property type="entry name" value="AMP_BINDING"/>
    <property type="match status" value="1"/>
</dbReference>
<dbReference type="Gene3D" id="3.30.300.30">
    <property type="match status" value="1"/>
</dbReference>
<reference evidence="5 6" key="1">
    <citation type="submission" date="2012-08" db="EMBL/GenBank/DDBJ databases">
        <title>Whole genome shotgun sequence of Gordonia rhizosphera NBRC 16068.</title>
        <authorList>
            <person name="Takarada H."/>
            <person name="Isaki S."/>
            <person name="Hosoyama A."/>
            <person name="Tsuchikane K."/>
            <person name="Katsumata H."/>
            <person name="Baba S."/>
            <person name="Ohji S."/>
            <person name="Yamazaki S."/>
            <person name="Fujita N."/>
        </authorList>
    </citation>
    <scope>NUCLEOTIDE SEQUENCE [LARGE SCALE GENOMIC DNA]</scope>
    <source>
        <strain evidence="5 6">NBRC 16068</strain>
    </source>
</reference>
<dbReference type="InterPro" id="IPR020845">
    <property type="entry name" value="AMP-binding_CS"/>
</dbReference>
<dbReference type="FunFam" id="3.30.300.30:FF:000008">
    <property type="entry name" value="2,3-dihydroxybenzoate-AMP ligase"/>
    <property type="match status" value="1"/>
</dbReference>
<evidence type="ECO:0000313" key="5">
    <source>
        <dbReference type="EMBL" id="GAB90836.1"/>
    </source>
</evidence>
<dbReference type="InterPro" id="IPR025110">
    <property type="entry name" value="AMP-bd_C"/>
</dbReference>
<comment type="caution">
    <text evidence="5">The sequence shown here is derived from an EMBL/GenBank/DDBJ whole genome shotgun (WGS) entry which is preliminary data.</text>
</comment>
<dbReference type="AlphaFoldDB" id="K6WAR7"/>
<dbReference type="InterPro" id="IPR045851">
    <property type="entry name" value="AMP-bd_C_sf"/>
</dbReference>
<dbReference type="Proteomes" id="UP000008363">
    <property type="component" value="Unassembled WGS sequence"/>
</dbReference>
<evidence type="ECO:0000259" key="3">
    <source>
        <dbReference type="Pfam" id="PF00501"/>
    </source>
</evidence>
<evidence type="ECO:0000259" key="4">
    <source>
        <dbReference type="Pfam" id="PF13193"/>
    </source>
</evidence>
<dbReference type="GO" id="GO:0016405">
    <property type="term" value="F:CoA-ligase activity"/>
    <property type="evidence" value="ECO:0007669"/>
    <property type="project" value="TreeGrafter"/>
</dbReference>
<dbReference type="SUPFAM" id="SSF56801">
    <property type="entry name" value="Acetyl-CoA synthetase-like"/>
    <property type="match status" value="1"/>
</dbReference>
<dbReference type="RefSeq" id="WP_006333942.1">
    <property type="nucleotide sequence ID" value="NZ_BAHC01000118.1"/>
</dbReference>
<dbReference type="eggNOG" id="COG0318">
    <property type="taxonomic scope" value="Bacteria"/>
</dbReference>
<dbReference type="PANTHER" id="PTHR24096">
    <property type="entry name" value="LONG-CHAIN-FATTY-ACID--COA LIGASE"/>
    <property type="match status" value="1"/>
</dbReference>
<sequence>MTSITEPPATSPHVDGTLLPDLVERWAAATPDAVAVRYGERTWTWREWSDRIRRLAAGLSSLGIARGDRIAFLDKNHPACLETAFAATTLGAAVAILNWRLSGDELTYAMTDSGARVLIVGDEFADLATSAVAGNSGVERVLTLSEDGDDEYEEFLAAHQPLDVLLGVDPEDAALLIYSSGTTGRPKGVVLSQRALMTHTRNVGTRFPFAPGDINLVAMPMFHVGGVCWAFLGIQSGNASIVLRNPDAASLLGGIAAGATHTFFVPPVISGLLAAGEQATAALAGLKRMGYGAAPMPLSTLRKAIDAWPHIDFVQVYGQTEIAGVAVTLQPDEHRDPERSYLLKSAGVPVPGVEVRIVDVATGEDVPTGEQGEIWFRSEQVMSCYLNRPDATAETITADGWLRTGDIGHVDTDGYVYVEDRLKDMIITGGENVYSPEVERVLAEHPNIVDAAVIGVPDEKWGESVKALVTVDAPVSAEDIIAFCRQHLAAYKCPSTVDFVDALPRNASGKLLKRDLRTPYWSKSARSI</sequence>
<proteinExistence type="inferred from homology"/>
<keyword evidence="6" id="KW-1185">Reference proteome</keyword>
<dbReference type="EMBL" id="BAHC01000118">
    <property type="protein sequence ID" value="GAB90836.1"/>
    <property type="molecule type" value="Genomic_DNA"/>
</dbReference>
<dbReference type="CDD" id="cd17631">
    <property type="entry name" value="FACL_FadD13-like"/>
    <property type="match status" value="1"/>
</dbReference>
<protein>
    <submittedName>
        <fullName evidence="5">Putative fatty-acid--CoA ligase</fullName>
    </submittedName>
</protein>
<dbReference type="STRING" id="1108045.GORHZ_118_00530"/>
<dbReference type="Gene3D" id="3.40.50.12780">
    <property type="entry name" value="N-terminal domain of ligase-like"/>
    <property type="match status" value="1"/>
</dbReference>
<feature type="domain" description="AMP-binding enzyme C-terminal" evidence="4">
    <location>
        <begin position="437"/>
        <end position="510"/>
    </location>
</feature>
<feature type="domain" description="AMP-dependent synthetase/ligase" evidence="3">
    <location>
        <begin position="24"/>
        <end position="386"/>
    </location>
</feature>
<dbReference type="NCBIfam" id="NF004837">
    <property type="entry name" value="PRK06187.1"/>
    <property type="match status" value="1"/>
</dbReference>
<accession>K6WAR7</accession>
<dbReference type="InterPro" id="IPR000873">
    <property type="entry name" value="AMP-dep_synth/lig_dom"/>
</dbReference>
<comment type="similarity">
    <text evidence="1">Belongs to the ATP-dependent AMP-binding enzyme family.</text>
</comment>
<dbReference type="PANTHER" id="PTHR24096:SF267">
    <property type="entry name" value="MALONATE--COA LIGASE ACSF3, MITOCHONDRIAL"/>
    <property type="match status" value="1"/>
</dbReference>
<gene>
    <name evidence="5" type="ORF">GORHZ_118_00530</name>
</gene>
<organism evidence="5 6">
    <name type="scientific">Gordonia rhizosphera NBRC 16068</name>
    <dbReference type="NCBI Taxonomy" id="1108045"/>
    <lineage>
        <taxon>Bacteria</taxon>
        <taxon>Bacillati</taxon>
        <taxon>Actinomycetota</taxon>
        <taxon>Actinomycetes</taxon>
        <taxon>Mycobacteriales</taxon>
        <taxon>Gordoniaceae</taxon>
        <taxon>Gordonia</taxon>
    </lineage>
</organism>
<dbReference type="InterPro" id="IPR042099">
    <property type="entry name" value="ANL_N_sf"/>
</dbReference>
<evidence type="ECO:0000256" key="1">
    <source>
        <dbReference type="ARBA" id="ARBA00006432"/>
    </source>
</evidence>
<evidence type="ECO:0000313" key="6">
    <source>
        <dbReference type="Proteomes" id="UP000008363"/>
    </source>
</evidence>